<keyword evidence="1" id="KW-0732">Signal</keyword>
<organism evidence="3 4">
    <name type="scientific">Aliidiomarina soli</name>
    <dbReference type="NCBI Taxonomy" id="1928574"/>
    <lineage>
        <taxon>Bacteria</taxon>
        <taxon>Pseudomonadati</taxon>
        <taxon>Pseudomonadota</taxon>
        <taxon>Gammaproteobacteria</taxon>
        <taxon>Alteromonadales</taxon>
        <taxon>Idiomarinaceae</taxon>
        <taxon>Aliidiomarina</taxon>
    </lineage>
</organism>
<proteinExistence type="predicted"/>
<evidence type="ECO:0000313" key="3">
    <source>
        <dbReference type="EMBL" id="RUO34784.1"/>
    </source>
</evidence>
<dbReference type="Pfam" id="PF07603">
    <property type="entry name" value="Lcl_C"/>
    <property type="match status" value="1"/>
</dbReference>
<gene>
    <name evidence="3" type="ORF">CWE14_01955</name>
</gene>
<evidence type="ECO:0000259" key="2">
    <source>
        <dbReference type="Pfam" id="PF07603"/>
    </source>
</evidence>
<dbReference type="InterPro" id="IPR011460">
    <property type="entry name" value="Lcl_C"/>
</dbReference>
<dbReference type="EMBL" id="PIPO01000001">
    <property type="protein sequence ID" value="RUO34784.1"/>
    <property type="molecule type" value="Genomic_DNA"/>
</dbReference>
<dbReference type="PANTHER" id="PTHR35812:SF1">
    <property type="entry name" value="LIPOPROTEIN"/>
    <property type="match status" value="1"/>
</dbReference>
<sequence length="168" mass="18552">MKIKFLAIGIVSMFISACASMDSARQPDCQASLTDNGDGTITDTATNLMWITNDYFRENAGGMNRWVDWENAISMAEASEASGYTNWRVPTEEELMSIVNSNCKARGTTILEGFTIPMSPLFGDPTYPFFWTSTENGEKATIVNYKTGTTQEAPKTAGNTVRFVRNLN</sequence>
<dbReference type="PANTHER" id="PTHR35812">
    <property type="entry name" value="LIPOPROTEIN"/>
    <property type="match status" value="1"/>
</dbReference>
<dbReference type="RefSeq" id="WP_126797822.1">
    <property type="nucleotide sequence ID" value="NZ_PIPO01000001.1"/>
</dbReference>
<accession>A0A432WM03</accession>
<reference evidence="3 4" key="1">
    <citation type="journal article" date="2011" name="Front. Microbiol.">
        <title>Genomic signatures of strain selection and enhancement in Bacillus atrophaeus var. globigii, a historical biowarfare simulant.</title>
        <authorList>
            <person name="Gibbons H.S."/>
            <person name="Broomall S.M."/>
            <person name="McNew L.A."/>
            <person name="Daligault H."/>
            <person name="Chapman C."/>
            <person name="Bruce D."/>
            <person name="Karavis M."/>
            <person name="Krepps M."/>
            <person name="McGregor P.A."/>
            <person name="Hong C."/>
            <person name="Park K.H."/>
            <person name="Akmal A."/>
            <person name="Feldman A."/>
            <person name="Lin J.S."/>
            <person name="Chang W.E."/>
            <person name="Higgs B.W."/>
            <person name="Demirev P."/>
            <person name="Lindquist J."/>
            <person name="Liem A."/>
            <person name="Fochler E."/>
            <person name="Read T.D."/>
            <person name="Tapia R."/>
            <person name="Johnson S."/>
            <person name="Bishop-Lilly K.A."/>
            <person name="Detter C."/>
            <person name="Han C."/>
            <person name="Sozhamannan S."/>
            <person name="Rosenzweig C.N."/>
            <person name="Skowronski E.W."/>
        </authorList>
    </citation>
    <scope>NUCLEOTIDE SEQUENCE [LARGE SCALE GENOMIC DNA]</scope>
    <source>
        <strain evidence="3 4">Y4G10-17</strain>
    </source>
</reference>
<evidence type="ECO:0000313" key="4">
    <source>
        <dbReference type="Proteomes" id="UP000287823"/>
    </source>
</evidence>
<comment type="caution">
    <text evidence="3">The sequence shown here is derived from an EMBL/GenBank/DDBJ whole genome shotgun (WGS) entry which is preliminary data.</text>
</comment>
<name>A0A432WM03_9GAMM</name>
<feature type="signal peptide" evidence="1">
    <location>
        <begin position="1"/>
        <end position="19"/>
    </location>
</feature>
<protein>
    <recommendedName>
        <fullName evidence="2">Lcl C-terminal domain-containing protein</fullName>
    </recommendedName>
</protein>
<dbReference type="PROSITE" id="PS51257">
    <property type="entry name" value="PROKAR_LIPOPROTEIN"/>
    <property type="match status" value="1"/>
</dbReference>
<feature type="domain" description="Lcl C-terminal" evidence="2">
    <location>
        <begin position="39"/>
        <end position="165"/>
    </location>
</feature>
<feature type="chain" id="PRO_5019477114" description="Lcl C-terminal domain-containing protein" evidence="1">
    <location>
        <begin position="20"/>
        <end position="168"/>
    </location>
</feature>
<evidence type="ECO:0000256" key="1">
    <source>
        <dbReference type="SAM" id="SignalP"/>
    </source>
</evidence>
<dbReference type="AlphaFoldDB" id="A0A432WM03"/>
<dbReference type="Proteomes" id="UP000287823">
    <property type="component" value="Unassembled WGS sequence"/>
</dbReference>
<keyword evidence="4" id="KW-1185">Reference proteome</keyword>